<protein>
    <submittedName>
        <fullName evidence="1">Uncharacterized protein</fullName>
    </submittedName>
</protein>
<name>W6XNE6_COCC2</name>
<keyword evidence="2" id="KW-1185">Reference proteome</keyword>
<dbReference type="EMBL" id="KI965144">
    <property type="protein sequence ID" value="EUC26770.1"/>
    <property type="molecule type" value="Genomic_DNA"/>
</dbReference>
<gene>
    <name evidence="1" type="ORF">COCCADRAFT_113433</name>
</gene>
<dbReference type="RefSeq" id="XP_007718926.1">
    <property type="nucleotide sequence ID" value="XM_007720736.1"/>
</dbReference>
<sequence length="63" mass="7347">MVGYVFPILCENSKYWEGCHCTTLPEIPLLSLLVQLVSACFLVEIRRTQARAYDYYVLDLKLF</sequence>
<accession>W6XNE6</accession>
<dbReference type="Proteomes" id="UP000053841">
    <property type="component" value="Unassembled WGS sequence"/>
</dbReference>
<proteinExistence type="predicted"/>
<evidence type="ECO:0000313" key="1">
    <source>
        <dbReference type="EMBL" id="EUC26770.1"/>
    </source>
</evidence>
<evidence type="ECO:0000313" key="2">
    <source>
        <dbReference type="Proteomes" id="UP000053841"/>
    </source>
</evidence>
<dbReference type="HOGENOM" id="CLU_2885459_0_0_1"/>
<dbReference type="AlphaFoldDB" id="W6XNE6"/>
<reference evidence="1 2" key="1">
    <citation type="journal article" date="2013" name="PLoS Genet.">
        <title>Comparative genome structure, secondary metabolite, and effector coding capacity across Cochliobolus pathogens.</title>
        <authorList>
            <person name="Condon B.J."/>
            <person name="Leng Y."/>
            <person name="Wu D."/>
            <person name="Bushley K.E."/>
            <person name="Ohm R.A."/>
            <person name="Otillar R."/>
            <person name="Martin J."/>
            <person name="Schackwitz W."/>
            <person name="Grimwood J."/>
            <person name="MohdZainudin N."/>
            <person name="Xue C."/>
            <person name="Wang R."/>
            <person name="Manning V.A."/>
            <person name="Dhillon B."/>
            <person name="Tu Z.J."/>
            <person name="Steffenson B.J."/>
            <person name="Salamov A."/>
            <person name="Sun H."/>
            <person name="Lowry S."/>
            <person name="LaButti K."/>
            <person name="Han J."/>
            <person name="Copeland A."/>
            <person name="Lindquist E."/>
            <person name="Barry K."/>
            <person name="Schmutz J."/>
            <person name="Baker S.E."/>
            <person name="Ciuffetti L.M."/>
            <person name="Grigoriev I.V."/>
            <person name="Zhong S."/>
            <person name="Turgeon B.G."/>
        </authorList>
    </citation>
    <scope>NUCLEOTIDE SEQUENCE [LARGE SCALE GENOMIC DNA]</scope>
    <source>
        <strain evidence="1 2">26-R-13</strain>
    </source>
</reference>
<dbReference type="GeneID" id="19144636"/>
<organism evidence="1 2">
    <name type="scientific">Cochliobolus carbonum (strain 26-R-13)</name>
    <name type="common">Maize leaf spot fungus</name>
    <name type="synonym">Bipolaris zeicola</name>
    <dbReference type="NCBI Taxonomy" id="930089"/>
    <lineage>
        <taxon>Eukaryota</taxon>
        <taxon>Fungi</taxon>
        <taxon>Dikarya</taxon>
        <taxon>Ascomycota</taxon>
        <taxon>Pezizomycotina</taxon>
        <taxon>Dothideomycetes</taxon>
        <taxon>Pleosporomycetidae</taxon>
        <taxon>Pleosporales</taxon>
        <taxon>Pleosporineae</taxon>
        <taxon>Pleosporaceae</taxon>
        <taxon>Bipolaris</taxon>
    </lineage>
</organism>
<dbReference type="KEGG" id="bze:COCCADRAFT_113433"/>